<dbReference type="AlphaFoldDB" id="A0A2N5UYG0"/>
<reference evidence="2 3" key="1">
    <citation type="submission" date="2017-11" db="EMBL/GenBank/DDBJ databases">
        <title>De novo assembly and phasing of dikaryotic genomes from two isolates of Puccinia coronata f. sp. avenae, the causal agent of oat crown rust.</title>
        <authorList>
            <person name="Miller M.E."/>
            <person name="Zhang Y."/>
            <person name="Omidvar V."/>
            <person name="Sperschneider J."/>
            <person name="Schwessinger B."/>
            <person name="Raley C."/>
            <person name="Palmer J.M."/>
            <person name="Garnica D."/>
            <person name="Upadhyaya N."/>
            <person name="Rathjen J."/>
            <person name="Taylor J.M."/>
            <person name="Park R.F."/>
            <person name="Dodds P.N."/>
            <person name="Hirsch C.D."/>
            <person name="Kianian S.F."/>
            <person name="Figueroa M."/>
        </authorList>
    </citation>
    <scope>NUCLEOTIDE SEQUENCE [LARGE SCALE GENOMIC DNA]</scope>
    <source>
        <strain evidence="2">12NC29</strain>
    </source>
</reference>
<gene>
    <name evidence="2" type="ORF">PCANC_07945</name>
</gene>
<keyword evidence="1" id="KW-0812">Transmembrane</keyword>
<comment type="caution">
    <text evidence="2">The sequence shown here is derived from an EMBL/GenBank/DDBJ whole genome shotgun (WGS) entry which is preliminary data.</text>
</comment>
<organism evidence="2 3">
    <name type="scientific">Puccinia coronata f. sp. avenae</name>
    <dbReference type="NCBI Taxonomy" id="200324"/>
    <lineage>
        <taxon>Eukaryota</taxon>
        <taxon>Fungi</taxon>
        <taxon>Dikarya</taxon>
        <taxon>Basidiomycota</taxon>
        <taxon>Pucciniomycotina</taxon>
        <taxon>Pucciniomycetes</taxon>
        <taxon>Pucciniales</taxon>
        <taxon>Pucciniaceae</taxon>
        <taxon>Puccinia</taxon>
    </lineage>
</organism>
<evidence type="ECO:0000313" key="2">
    <source>
        <dbReference type="EMBL" id="PLW42798.1"/>
    </source>
</evidence>
<sequence>MGSVTSGHWSAIVFMSGLMKACLASNIRVKITVKGAQRKDESWGKLRRTRRFGNRSSSHELVLGNWASQVTCGHKTQGATKKDEW</sequence>
<keyword evidence="3" id="KW-1185">Reference proteome</keyword>
<dbReference type="EMBL" id="PGCJ01000154">
    <property type="protein sequence ID" value="PLW42798.1"/>
    <property type="molecule type" value="Genomic_DNA"/>
</dbReference>
<dbReference type="Proteomes" id="UP000235388">
    <property type="component" value="Unassembled WGS sequence"/>
</dbReference>
<name>A0A2N5UYG0_9BASI</name>
<keyword evidence="1" id="KW-1133">Transmembrane helix</keyword>
<evidence type="ECO:0000313" key="3">
    <source>
        <dbReference type="Proteomes" id="UP000235388"/>
    </source>
</evidence>
<accession>A0A2N5UYG0</accession>
<protein>
    <submittedName>
        <fullName evidence="2">Uncharacterized protein</fullName>
    </submittedName>
</protein>
<proteinExistence type="predicted"/>
<evidence type="ECO:0000256" key="1">
    <source>
        <dbReference type="SAM" id="Phobius"/>
    </source>
</evidence>
<keyword evidence="1" id="KW-0472">Membrane</keyword>
<feature type="transmembrane region" description="Helical" evidence="1">
    <location>
        <begin position="6"/>
        <end position="29"/>
    </location>
</feature>